<proteinExistence type="predicted"/>
<organism evidence="1 2">
    <name type="scientific">Cohnella lupini</name>
    <dbReference type="NCBI Taxonomy" id="1294267"/>
    <lineage>
        <taxon>Bacteria</taxon>
        <taxon>Bacillati</taxon>
        <taxon>Bacillota</taxon>
        <taxon>Bacilli</taxon>
        <taxon>Bacillales</taxon>
        <taxon>Paenibacillaceae</taxon>
        <taxon>Cohnella</taxon>
    </lineage>
</organism>
<evidence type="ECO:0000313" key="1">
    <source>
        <dbReference type="EMBL" id="RED58149.1"/>
    </source>
</evidence>
<keyword evidence="2" id="KW-1185">Reference proteome</keyword>
<dbReference type="Proteomes" id="UP000256869">
    <property type="component" value="Unassembled WGS sequence"/>
</dbReference>
<comment type="caution">
    <text evidence="1">The sequence shown here is derived from an EMBL/GenBank/DDBJ whole genome shotgun (WGS) entry which is preliminary data.</text>
</comment>
<evidence type="ECO:0000313" key="2">
    <source>
        <dbReference type="Proteomes" id="UP000256869"/>
    </source>
</evidence>
<sequence length="318" mass="35323">MNGLGGYELEIERIFSEAAEEIARFPSPLDESGLAILARCNPIGGGKGTNQISFLLPYWMREVTECRIETCRDLAVGNLFAMIHYFLMDDVMDHADTASVTAEPRLALALGQLLQTLFFRRYSIHFPADSPLWEHYRDYVSDWAVAVSQEGRTLANPRDPKGLARKSAPVKLCATGLLLLSGQPEAIVLTEEAVDLVLATLQLSDDWMDWLEDLAEEGNNAFLTLVRQRLSLADEEPLDERKVKQSVYRGDSLRMLADIVKGHGERLRAIQNVPADLLSFQASIADGIVRDADRAEDATRLLVTGGGLSYFLSNHTEN</sequence>
<dbReference type="OrthoDB" id="2645648at2"/>
<accession>A0A3D9I9C7</accession>
<dbReference type="InterPro" id="IPR008949">
    <property type="entry name" value="Isoprenoid_synthase_dom_sf"/>
</dbReference>
<dbReference type="AlphaFoldDB" id="A0A3D9I9C7"/>
<dbReference type="EMBL" id="QRDY01000009">
    <property type="protein sequence ID" value="RED58149.1"/>
    <property type="molecule type" value="Genomic_DNA"/>
</dbReference>
<dbReference type="RefSeq" id="WP_115993808.1">
    <property type="nucleotide sequence ID" value="NZ_QRDY01000009.1"/>
</dbReference>
<dbReference type="SUPFAM" id="SSF48576">
    <property type="entry name" value="Terpenoid synthases"/>
    <property type="match status" value="1"/>
</dbReference>
<name>A0A3D9I9C7_9BACL</name>
<evidence type="ECO:0008006" key="3">
    <source>
        <dbReference type="Google" id="ProtNLM"/>
    </source>
</evidence>
<reference evidence="1 2" key="1">
    <citation type="submission" date="2018-07" db="EMBL/GenBank/DDBJ databases">
        <title>Genomic Encyclopedia of Type Strains, Phase III (KMG-III): the genomes of soil and plant-associated and newly described type strains.</title>
        <authorList>
            <person name="Whitman W."/>
        </authorList>
    </citation>
    <scope>NUCLEOTIDE SEQUENCE [LARGE SCALE GENOMIC DNA]</scope>
    <source>
        <strain evidence="1 2">CECT 8236</strain>
    </source>
</reference>
<gene>
    <name evidence="1" type="ORF">DFP95_109187</name>
</gene>
<protein>
    <recommendedName>
        <fullName evidence="3">Polyprenyl synthetase</fullName>
    </recommendedName>
</protein>